<sequence>MPGQGRADMVTKIVTVDPIRDGVPAENVGRNYGMQCRQEERLALYAPCQVRSGPGLSQRATVSDISAEGCALRSPRLRFRRTEEVEVTFGKTRTLIAEVRWSRLGEAVGLRFKRPLNRGDVHQIAKEVRRASINCVVPRAEVVIDKPAFRPVC</sequence>
<dbReference type="SUPFAM" id="SSF141371">
    <property type="entry name" value="PilZ domain-like"/>
    <property type="match status" value="1"/>
</dbReference>
<dbReference type="AlphaFoldDB" id="A0A437H0H3"/>
<evidence type="ECO:0000259" key="1">
    <source>
        <dbReference type="Pfam" id="PF07238"/>
    </source>
</evidence>
<dbReference type="Pfam" id="PF07238">
    <property type="entry name" value="PilZ"/>
    <property type="match status" value="1"/>
</dbReference>
<evidence type="ECO:0000313" key="2">
    <source>
        <dbReference type="EMBL" id="RVQ69130.1"/>
    </source>
</evidence>
<name>A0A437H0H3_9SPHN</name>
<evidence type="ECO:0000313" key="3">
    <source>
        <dbReference type="Proteomes" id="UP000283003"/>
    </source>
</evidence>
<dbReference type="InterPro" id="IPR009875">
    <property type="entry name" value="PilZ_domain"/>
</dbReference>
<dbReference type="Proteomes" id="UP000283003">
    <property type="component" value="Unassembled WGS sequence"/>
</dbReference>
<organism evidence="2 3">
    <name type="scientific">Croceicoccus ponticola</name>
    <dbReference type="NCBI Taxonomy" id="2217664"/>
    <lineage>
        <taxon>Bacteria</taxon>
        <taxon>Pseudomonadati</taxon>
        <taxon>Pseudomonadota</taxon>
        <taxon>Alphaproteobacteria</taxon>
        <taxon>Sphingomonadales</taxon>
        <taxon>Erythrobacteraceae</taxon>
        <taxon>Croceicoccus</taxon>
    </lineage>
</organism>
<keyword evidence="3" id="KW-1185">Reference proteome</keyword>
<feature type="domain" description="PilZ" evidence="1">
    <location>
        <begin position="37"/>
        <end position="125"/>
    </location>
</feature>
<dbReference type="OrthoDB" id="7432879at2"/>
<accession>A0A437H0H3</accession>
<dbReference type="GO" id="GO:0035438">
    <property type="term" value="F:cyclic-di-GMP binding"/>
    <property type="evidence" value="ECO:0007669"/>
    <property type="project" value="InterPro"/>
</dbReference>
<comment type="caution">
    <text evidence="2">The sequence shown here is derived from an EMBL/GenBank/DDBJ whole genome shotgun (WGS) entry which is preliminary data.</text>
</comment>
<dbReference type="RefSeq" id="WP_127611320.1">
    <property type="nucleotide sequence ID" value="NZ_RXOL01000001.1"/>
</dbReference>
<reference evidence="2 3" key="1">
    <citation type="submission" date="2018-12" db="EMBL/GenBank/DDBJ databases">
        <title>Croceicoccus ponticola sp. nov., a lipolytic bacterium isolated from seawater.</title>
        <authorList>
            <person name="Yoon J.-H."/>
        </authorList>
    </citation>
    <scope>NUCLEOTIDE SEQUENCE [LARGE SCALE GENOMIC DNA]</scope>
    <source>
        <strain evidence="2 3">GM-16</strain>
    </source>
</reference>
<gene>
    <name evidence="2" type="ORF">EKN06_02685</name>
</gene>
<protein>
    <submittedName>
        <fullName evidence="2">PilZ domain-containing protein</fullName>
    </submittedName>
</protein>
<dbReference type="EMBL" id="RXOL01000001">
    <property type="protein sequence ID" value="RVQ69130.1"/>
    <property type="molecule type" value="Genomic_DNA"/>
</dbReference>
<proteinExistence type="predicted"/>
<dbReference type="Gene3D" id="2.40.10.220">
    <property type="entry name" value="predicted glycosyltransferase like domains"/>
    <property type="match status" value="1"/>
</dbReference>